<keyword evidence="1" id="KW-0812">Transmembrane</keyword>
<keyword evidence="1" id="KW-0472">Membrane</keyword>
<name>A0A1N6MYU0_9GAMM</name>
<evidence type="ECO:0000313" key="2">
    <source>
        <dbReference type="EMBL" id="SIP73972.1"/>
    </source>
</evidence>
<evidence type="ECO:0000313" key="3">
    <source>
        <dbReference type="Proteomes" id="UP000196435"/>
    </source>
</evidence>
<reference evidence="3" key="1">
    <citation type="submission" date="2016-12" db="EMBL/GenBank/DDBJ databases">
        <authorList>
            <person name="Gaudriault S."/>
        </authorList>
    </citation>
    <scope>NUCLEOTIDE SEQUENCE [LARGE SCALE GENOMIC DNA]</scope>
    <source>
        <strain evidence="3">HGB1681 (deposited as PTA-6826 in the American Type Culture Collection)</strain>
    </source>
</reference>
<accession>A0A1N6MYU0</accession>
<organism evidence="2 3">
    <name type="scientific">Xenorhabdus innexi</name>
    <dbReference type="NCBI Taxonomy" id="290109"/>
    <lineage>
        <taxon>Bacteria</taxon>
        <taxon>Pseudomonadati</taxon>
        <taxon>Pseudomonadota</taxon>
        <taxon>Gammaproteobacteria</taxon>
        <taxon>Enterobacterales</taxon>
        <taxon>Morganellaceae</taxon>
        <taxon>Xenorhabdus</taxon>
    </lineage>
</organism>
<keyword evidence="1" id="KW-1133">Transmembrane helix</keyword>
<dbReference type="Proteomes" id="UP000196435">
    <property type="component" value="Unassembled WGS sequence"/>
</dbReference>
<sequence>MLSYNFREYNIIIYHYIALLVICIYVMFFYFHSRLTSIFRDCFMDDKVYGLI</sequence>
<proteinExistence type="predicted"/>
<dbReference type="EMBL" id="FTLG01000190">
    <property type="protein sequence ID" value="SIP73972.1"/>
    <property type="molecule type" value="Genomic_DNA"/>
</dbReference>
<evidence type="ECO:0000256" key="1">
    <source>
        <dbReference type="SAM" id="Phobius"/>
    </source>
</evidence>
<gene>
    <name evidence="2" type="ORF">XIS1_480098</name>
</gene>
<dbReference type="AlphaFoldDB" id="A0A1N6MYU0"/>
<protein>
    <submittedName>
        <fullName evidence="2">Uncharacterized protein</fullName>
    </submittedName>
</protein>
<feature type="transmembrane region" description="Helical" evidence="1">
    <location>
        <begin position="12"/>
        <end position="31"/>
    </location>
</feature>